<evidence type="ECO:0000313" key="2">
    <source>
        <dbReference type="Proteomes" id="UP000050525"/>
    </source>
</evidence>
<protein>
    <submittedName>
        <fullName evidence="1">Uncharacterized protein</fullName>
    </submittedName>
</protein>
<name>A0A151MYG5_ALLMI</name>
<gene>
    <name evidence="1" type="ORF">Y1Q_0004918</name>
</gene>
<dbReference type="EMBL" id="AKHW03004653">
    <property type="protein sequence ID" value="KYO29514.1"/>
    <property type="molecule type" value="Genomic_DNA"/>
</dbReference>
<proteinExistence type="predicted"/>
<accession>A0A151MYG5</accession>
<organism evidence="1 2">
    <name type="scientific">Alligator mississippiensis</name>
    <name type="common">American alligator</name>
    <dbReference type="NCBI Taxonomy" id="8496"/>
    <lineage>
        <taxon>Eukaryota</taxon>
        <taxon>Metazoa</taxon>
        <taxon>Chordata</taxon>
        <taxon>Craniata</taxon>
        <taxon>Vertebrata</taxon>
        <taxon>Euteleostomi</taxon>
        <taxon>Archelosauria</taxon>
        <taxon>Archosauria</taxon>
        <taxon>Crocodylia</taxon>
        <taxon>Alligatoridae</taxon>
        <taxon>Alligatorinae</taxon>
        <taxon>Alligator</taxon>
    </lineage>
</organism>
<evidence type="ECO:0000313" key="1">
    <source>
        <dbReference type="EMBL" id="KYO29514.1"/>
    </source>
</evidence>
<dbReference type="Proteomes" id="UP000050525">
    <property type="component" value="Unassembled WGS sequence"/>
</dbReference>
<dbReference type="AlphaFoldDB" id="A0A151MYG5"/>
<sequence>MHASSDLRRETERVSLEDFTSGKLELVYKGFAFTFGKRKQVVKDDSFNVQNYTHISAGMLAPSVKLIAAQLLVH</sequence>
<keyword evidence="2" id="KW-1185">Reference proteome</keyword>
<comment type="caution">
    <text evidence="1">The sequence shown here is derived from an EMBL/GenBank/DDBJ whole genome shotgun (WGS) entry which is preliminary data.</text>
</comment>
<reference evidence="1 2" key="1">
    <citation type="journal article" date="2012" name="Genome Biol.">
        <title>Sequencing three crocodilian genomes to illuminate the evolution of archosaurs and amniotes.</title>
        <authorList>
            <person name="St John J.A."/>
            <person name="Braun E.L."/>
            <person name="Isberg S.R."/>
            <person name="Miles L.G."/>
            <person name="Chong A.Y."/>
            <person name="Gongora J."/>
            <person name="Dalzell P."/>
            <person name="Moran C."/>
            <person name="Bed'hom B."/>
            <person name="Abzhanov A."/>
            <person name="Burgess S.C."/>
            <person name="Cooksey A.M."/>
            <person name="Castoe T.A."/>
            <person name="Crawford N.G."/>
            <person name="Densmore L.D."/>
            <person name="Drew J.C."/>
            <person name="Edwards S.V."/>
            <person name="Faircloth B.C."/>
            <person name="Fujita M.K."/>
            <person name="Greenwold M.J."/>
            <person name="Hoffmann F.G."/>
            <person name="Howard J.M."/>
            <person name="Iguchi T."/>
            <person name="Janes D.E."/>
            <person name="Khan S.Y."/>
            <person name="Kohno S."/>
            <person name="de Koning A.J."/>
            <person name="Lance S.L."/>
            <person name="McCarthy F.M."/>
            <person name="McCormack J.E."/>
            <person name="Merchant M.E."/>
            <person name="Peterson D.G."/>
            <person name="Pollock D.D."/>
            <person name="Pourmand N."/>
            <person name="Raney B.J."/>
            <person name="Roessler K.A."/>
            <person name="Sanford J.R."/>
            <person name="Sawyer R.H."/>
            <person name="Schmidt C.J."/>
            <person name="Triplett E.W."/>
            <person name="Tuberville T.D."/>
            <person name="Venegas-Anaya M."/>
            <person name="Howard J.T."/>
            <person name="Jarvis E.D."/>
            <person name="Guillette L.J.Jr."/>
            <person name="Glenn T.C."/>
            <person name="Green R.E."/>
            <person name="Ray D.A."/>
        </authorList>
    </citation>
    <scope>NUCLEOTIDE SEQUENCE [LARGE SCALE GENOMIC DNA]</scope>
    <source>
        <strain evidence="1">KSC_2009_1</strain>
    </source>
</reference>